<comment type="catalytic activity">
    <reaction evidence="5">
        <text>L,L-cystathionine + H2O = L-homocysteine + pyruvate + NH4(+)</text>
        <dbReference type="Rhea" id="RHEA:13965"/>
        <dbReference type="ChEBI" id="CHEBI:15361"/>
        <dbReference type="ChEBI" id="CHEBI:15377"/>
        <dbReference type="ChEBI" id="CHEBI:28938"/>
        <dbReference type="ChEBI" id="CHEBI:58161"/>
        <dbReference type="ChEBI" id="CHEBI:58199"/>
    </reaction>
</comment>
<feature type="region of interest" description="Disordered" evidence="8">
    <location>
        <begin position="1"/>
        <end position="24"/>
    </location>
</feature>
<sequence>MSRTGKSKKGPDTELVSAGRDPSAQHGFVNTPVYHGSTVLYASADDLFANRIRYSYGRRNSPTIEALTCALSELENAAGTVLAPSGLSAVTTALLSVCDAGDHILVADSVYHPNRHFCDTVLKRMGVETSYYDPLLGADIAGLFKPNTKAVFTESPGSLIFEVQDLPAIAEAAHKRGALVLCDNTWATPYFFKPLDFGADLSIQAGTKYISGHADVLIGSISANQKAWPRLHATHGALGLSVGPDDIFLALRGLRTMGVRLKHHQISAITVARWLEGRPEVARVLHPGLDSDPGHALWKRDFSGASGLFAIELKPAADKSVRTFLDALELFGMGYSWGGYESLIVPFDLKARTIAHKPAGQMLRLHIGLEEIADLIADLESAFAAMKA</sequence>
<dbReference type="SUPFAM" id="SSF53383">
    <property type="entry name" value="PLP-dependent transferases"/>
    <property type="match status" value="1"/>
</dbReference>
<dbReference type="PANTHER" id="PTHR43500:SF1">
    <property type="entry name" value="CYSTATHIONINE BETA-LYASE-RELATED"/>
    <property type="match status" value="1"/>
</dbReference>
<evidence type="ECO:0000256" key="5">
    <source>
        <dbReference type="ARBA" id="ARBA00047517"/>
    </source>
</evidence>
<keyword evidence="3 6" id="KW-0663">Pyridoxal phosphate</keyword>
<comment type="cofactor">
    <cofactor evidence="1 7">
        <name>pyridoxal 5'-phosphate</name>
        <dbReference type="ChEBI" id="CHEBI:597326"/>
    </cofactor>
</comment>
<dbReference type="Proteomes" id="UP000515317">
    <property type="component" value="Chromosome"/>
</dbReference>
<dbReference type="GO" id="GO:0047804">
    <property type="term" value="F:cysteine-S-conjugate beta-lyase activity"/>
    <property type="evidence" value="ECO:0007669"/>
    <property type="project" value="InterPro"/>
</dbReference>
<evidence type="ECO:0000313" key="9">
    <source>
        <dbReference type="EMBL" id="BCJ90797.1"/>
    </source>
</evidence>
<dbReference type="Gene3D" id="3.90.1150.10">
    <property type="entry name" value="Aspartate Aminotransferase, domain 1"/>
    <property type="match status" value="1"/>
</dbReference>
<dbReference type="EMBL" id="AP023361">
    <property type="protein sequence ID" value="BCJ90797.1"/>
    <property type="molecule type" value="Genomic_DNA"/>
</dbReference>
<evidence type="ECO:0000256" key="1">
    <source>
        <dbReference type="ARBA" id="ARBA00001933"/>
    </source>
</evidence>
<dbReference type="FunFam" id="3.40.640.10:FF:000046">
    <property type="entry name" value="Cystathionine gamma-lyase"/>
    <property type="match status" value="1"/>
</dbReference>
<evidence type="ECO:0000256" key="3">
    <source>
        <dbReference type="ARBA" id="ARBA00022898"/>
    </source>
</evidence>
<reference evidence="9 10" key="1">
    <citation type="submission" date="2020-08" db="EMBL/GenBank/DDBJ databases">
        <title>Genome sequence of Rhizobiales bacterium strain IZ6.</title>
        <authorList>
            <person name="Nakai R."/>
            <person name="Naganuma T."/>
        </authorList>
    </citation>
    <scope>NUCLEOTIDE SEQUENCE [LARGE SCALE GENOMIC DNA]</scope>
    <source>
        <strain evidence="9 10">IZ6</strain>
    </source>
</reference>
<dbReference type="InterPro" id="IPR006233">
    <property type="entry name" value="Cys_b_lyase_bac"/>
</dbReference>
<proteinExistence type="inferred from homology"/>
<dbReference type="RefSeq" id="WP_222877402.1">
    <property type="nucleotide sequence ID" value="NZ_AP023361.1"/>
</dbReference>
<organism evidence="9 10">
    <name type="scientific">Terrihabitans soli</name>
    <dbReference type="NCBI Taxonomy" id="708113"/>
    <lineage>
        <taxon>Bacteria</taxon>
        <taxon>Pseudomonadati</taxon>
        <taxon>Pseudomonadota</taxon>
        <taxon>Alphaproteobacteria</taxon>
        <taxon>Hyphomicrobiales</taxon>
        <taxon>Terrihabitans</taxon>
    </lineage>
</organism>
<evidence type="ECO:0000256" key="8">
    <source>
        <dbReference type="SAM" id="MobiDB-lite"/>
    </source>
</evidence>
<dbReference type="KEGG" id="tso:IZ6_15320"/>
<dbReference type="Gene3D" id="3.40.640.10">
    <property type="entry name" value="Type I PLP-dependent aspartate aminotransferase-like (Major domain)"/>
    <property type="match status" value="1"/>
</dbReference>
<dbReference type="AlphaFoldDB" id="A0A6S6QS89"/>
<dbReference type="GO" id="GO:0019346">
    <property type="term" value="P:transsulfuration"/>
    <property type="evidence" value="ECO:0007669"/>
    <property type="project" value="InterPro"/>
</dbReference>
<dbReference type="PANTHER" id="PTHR43500">
    <property type="entry name" value="CYSTATHIONINE BETA-LYASE-RELATED"/>
    <property type="match status" value="1"/>
</dbReference>
<dbReference type="NCBIfam" id="TIGR01324">
    <property type="entry name" value="cysta_beta_ly_B"/>
    <property type="match status" value="1"/>
</dbReference>
<comment type="similarity">
    <text evidence="2 7">Belongs to the trans-sulfuration enzymes family.</text>
</comment>
<dbReference type="InterPro" id="IPR015424">
    <property type="entry name" value="PyrdxlP-dep_Trfase"/>
</dbReference>
<keyword evidence="4 9" id="KW-0456">Lyase</keyword>
<evidence type="ECO:0000256" key="7">
    <source>
        <dbReference type="RuleBase" id="RU362118"/>
    </source>
</evidence>
<accession>A0A6S6QS89</accession>
<dbReference type="InterPro" id="IPR015421">
    <property type="entry name" value="PyrdxlP-dep_Trfase_major"/>
</dbReference>
<dbReference type="GO" id="GO:0030170">
    <property type="term" value="F:pyridoxal phosphate binding"/>
    <property type="evidence" value="ECO:0007669"/>
    <property type="project" value="InterPro"/>
</dbReference>
<name>A0A6S6QS89_9HYPH</name>
<dbReference type="GO" id="GO:0019450">
    <property type="term" value="P:L-cysteine catabolic process to pyruvate"/>
    <property type="evidence" value="ECO:0007669"/>
    <property type="project" value="TreeGrafter"/>
</dbReference>
<evidence type="ECO:0000256" key="6">
    <source>
        <dbReference type="PIRSR" id="PIRSR001434-2"/>
    </source>
</evidence>
<feature type="modified residue" description="N6-(pyridoxal phosphate)lysine" evidence="6">
    <location>
        <position position="208"/>
    </location>
</feature>
<dbReference type="PIRSF" id="PIRSF001434">
    <property type="entry name" value="CGS"/>
    <property type="match status" value="1"/>
</dbReference>
<keyword evidence="10" id="KW-1185">Reference proteome</keyword>
<dbReference type="InterPro" id="IPR015422">
    <property type="entry name" value="PyrdxlP-dep_Trfase_small"/>
</dbReference>
<dbReference type="InterPro" id="IPR000277">
    <property type="entry name" value="Cys/Met-Metab_PyrdxlP-dep_enz"/>
</dbReference>
<dbReference type="Pfam" id="PF01053">
    <property type="entry name" value="Cys_Met_Meta_PP"/>
    <property type="match status" value="1"/>
</dbReference>
<evidence type="ECO:0000256" key="4">
    <source>
        <dbReference type="ARBA" id="ARBA00023239"/>
    </source>
</evidence>
<dbReference type="CDD" id="cd00614">
    <property type="entry name" value="CGS_like"/>
    <property type="match status" value="1"/>
</dbReference>
<protein>
    <submittedName>
        <fullName evidence="9">Cystathionine beta-lyase</fullName>
    </submittedName>
</protein>
<evidence type="ECO:0000256" key="2">
    <source>
        <dbReference type="ARBA" id="ARBA00009077"/>
    </source>
</evidence>
<gene>
    <name evidence="9" type="primary">metC</name>
    <name evidence="9" type="ORF">IZ6_15320</name>
</gene>
<evidence type="ECO:0000313" key="10">
    <source>
        <dbReference type="Proteomes" id="UP000515317"/>
    </source>
</evidence>